<sequence>MAGGNDHSKYDFAQLQAELEEEREIKEMLIESVCDLRCTVAELKERLRGVDGEGNEWKTRFETQVELNGQLERQISHIQQSLESIKGNPVDRLAFIRSYEDMEVEMLKQHLKVLTEDKSDLQSQLRNCHLQIEQEGKAFHKTNNERRAYLTEIVMLSSVRDPQRTQCSSQRQGAPESLPIRVKDIRMKAPAGSNKGTEEGLREHVNGGGGREGGGDSTTKRGMKKKSRLPTLKQRPKHNP</sequence>
<dbReference type="Proteomes" id="UP001311232">
    <property type="component" value="Unassembled WGS sequence"/>
</dbReference>
<protein>
    <recommendedName>
        <fullName evidence="4">Coiled-coil domain-containing protein 169</fullName>
    </recommendedName>
</protein>
<feature type="compositionally biased region" description="Basic residues" evidence="1">
    <location>
        <begin position="221"/>
        <end position="240"/>
    </location>
</feature>
<dbReference type="PANTHER" id="PTHR28671">
    <property type="entry name" value="COILED-COIL DOMAIN-CONTAINING PROTEIN 169"/>
    <property type="match status" value="1"/>
</dbReference>
<name>A0AAV9R0N8_9TELE</name>
<dbReference type="AlphaFoldDB" id="A0AAV9R0N8"/>
<feature type="region of interest" description="Disordered" evidence="1">
    <location>
        <begin position="160"/>
        <end position="240"/>
    </location>
</feature>
<evidence type="ECO:0000256" key="1">
    <source>
        <dbReference type="SAM" id="MobiDB-lite"/>
    </source>
</evidence>
<accession>A0AAV9R0N8</accession>
<feature type="compositionally biased region" description="Gly residues" evidence="1">
    <location>
        <begin position="206"/>
        <end position="216"/>
    </location>
</feature>
<evidence type="ECO:0008006" key="4">
    <source>
        <dbReference type="Google" id="ProtNLM"/>
    </source>
</evidence>
<gene>
    <name evidence="2" type="ORF">CRENBAI_007428</name>
</gene>
<dbReference type="EMBL" id="JAHHUM010002609">
    <property type="protein sequence ID" value="KAK5602592.1"/>
    <property type="molecule type" value="Genomic_DNA"/>
</dbReference>
<dbReference type="InterPro" id="IPR028022">
    <property type="entry name" value="DUF4600"/>
</dbReference>
<proteinExistence type="predicted"/>
<evidence type="ECO:0000313" key="3">
    <source>
        <dbReference type="Proteomes" id="UP001311232"/>
    </source>
</evidence>
<comment type="caution">
    <text evidence="2">The sequence shown here is derived from an EMBL/GenBank/DDBJ whole genome shotgun (WGS) entry which is preliminary data.</text>
</comment>
<evidence type="ECO:0000313" key="2">
    <source>
        <dbReference type="EMBL" id="KAK5602592.1"/>
    </source>
</evidence>
<keyword evidence="3" id="KW-1185">Reference proteome</keyword>
<dbReference type="Pfam" id="PF15372">
    <property type="entry name" value="DUF4600"/>
    <property type="match status" value="1"/>
</dbReference>
<reference evidence="2 3" key="1">
    <citation type="submission" date="2021-06" db="EMBL/GenBank/DDBJ databases">
        <authorList>
            <person name="Palmer J.M."/>
        </authorList>
    </citation>
    <scope>NUCLEOTIDE SEQUENCE [LARGE SCALE GENOMIC DNA]</scope>
    <source>
        <strain evidence="2 3">MEX-2019</strain>
        <tissue evidence="2">Muscle</tissue>
    </source>
</reference>
<dbReference type="PANTHER" id="PTHR28671:SF3">
    <property type="entry name" value="COILED-COIL DOMAIN-CONTAINING PROTEIN 169"/>
    <property type="match status" value="1"/>
</dbReference>
<feature type="compositionally biased region" description="Basic and acidic residues" evidence="1">
    <location>
        <begin position="196"/>
        <end position="205"/>
    </location>
</feature>
<organism evidence="2 3">
    <name type="scientific">Crenichthys baileyi</name>
    <name type="common">White River springfish</name>
    <dbReference type="NCBI Taxonomy" id="28760"/>
    <lineage>
        <taxon>Eukaryota</taxon>
        <taxon>Metazoa</taxon>
        <taxon>Chordata</taxon>
        <taxon>Craniata</taxon>
        <taxon>Vertebrata</taxon>
        <taxon>Euteleostomi</taxon>
        <taxon>Actinopterygii</taxon>
        <taxon>Neopterygii</taxon>
        <taxon>Teleostei</taxon>
        <taxon>Neoteleostei</taxon>
        <taxon>Acanthomorphata</taxon>
        <taxon>Ovalentaria</taxon>
        <taxon>Atherinomorphae</taxon>
        <taxon>Cyprinodontiformes</taxon>
        <taxon>Goodeidae</taxon>
        <taxon>Crenichthys</taxon>
    </lineage>
</organism>